<dbReference type="GO" id="GO:0015937">
    <property type="term" value="P:coenzyme A biosynthetic process"/>
    <property type="evidence" value="ECO:0007669"/>
    <property type="project" value="UniProtKB-UniRule"/>
</dbReference>
<evidence type="ECO:0000313" key="12">
    <source>
        <dbReference type="Proteomes" id="UP000234198"/>
    </source>
</evidence>
<comment type="function">
    <text evidence="9">Reversibly transfers an adenylyl group from ATP to 4'-phosphopantetheine, yielding dephospho-CoA (dPCoA) and pyrophosphate.</text>
</comment>
<dbReference type="InterPro" id="IPR001980">
    <property type="entry name" value="PPAT"/>
</dbReference>
<dbReference type="AlphaFoldDB" id="A0A2I1I0H5"/>
<evidence type="ECO:0000259" key="10">
    <source>
        <dbReference type="Pfam" id="PF01467"/>
    </source>
</evidence>
<dbReference type="PANTHER" id="PTHR21342:SF1">
    <property type="entry name" value="PHOSPHOPANTETHEINE ADENYLYLTRANSFERASE"/>
    <property type="match status" value="1"/>
</dbReference>
<dbReference type="UniPathway" id="UPA00241">
    <property type="reaction ID" value="UER00355"/>
</dbReference>
<comment type="subunit">
    <text evidence="9">Homohexamer.</text>
</comment>
<evidence type="ECO:0000256" key="6">
    <source>
        <dbReference type="ARBA" id="ARBA00022842"/>
    </source>
</evidence>
<comment type="cofactor">
    <cofactor evidence="9">
        <name>Mg(2+)</name>
        <dbReference type="ChEBI" id="CHEBI:18420"/>
    </cofactor>
</comment>
<comment type="catalytic activity">
    <reaction evidence="8 9">
        <text>(R)-4'-phosphopantetheine + ATP + H(+) = 3'-dephospho-CoA + diphosphate</text>
        <dbReference type="Rhea" id="RHEA:19801"/>
        <dbReference type="ChEBI" id="CHEBI:15378"/>
        <dbReference type="ChEBI" id="CHEBI:30616"/>
        <dbReference type="ChEBI" id="CHEBI:33019"/>
        <dbReference type="ChEBI" id="CHEBI:57328"/>
        <dbReference type="ChEBI" id="CHEBI:61723"/>
        <dbReference type="EC" id="2.7.7.3"/>
    </reaction>
</comment>
<dbReference type="NCBIfam" id="TIGR01510">
    <property type="entry name" value="coaD_prev_kdtB"/>
    <property type="match status" value="1"/>
</dbReference>
<keyword evidence="4 9" id="KW-0547">Nucleotide-binding</keyword>
<feature type="binding site" evidence="9">
    <location>
        <position position="40"/>
    </location>
    <ligand>
        <name>substrate</name>
    </ligand>
</feature>
<dbReference type="Gene3D" id="3.40.50.620">
    <property type="entry name" value="HUPs"/>
    <property type="match status" value="1"/>
</dbReference>
<dbReference type="RefSeq" id="WP_007588345.1">
    <property type="nucleotide sequence ID" value="NZ_PKKM01000006.1"/>
</dbReference>
<evidence type="ECO:0000256" key="5">
    <source>
        <dbReference type="ARBA" id="ARBA00022840"/>
    </source>
</evidence>
<evidence type="ECO:0000313" key="11">
    <source>
        <dbReference type="EMBL" id="PKY64583.1"/>
    </source>
</evidence>
<comment type="subcellular location">
    <subcellularLocation>
        <location evidence="9">Cytoplasm</location>
    </subcellularLocation>
</comment>
<evidence type="ECO:0000256" key="1">
    <source>
        <dbReference type="ARBA" id="ARBA00022490"/>
    </source>
</evidence>
<evidence type="ECO:0000256" key="9">
    <source>
        <dbReference type="HAMAP-Rule" id="MF_00151"/>
    </source>
</evidence>
<dbReference type="PANTHER" id="PTHR21342">
    <property type="entry name" value="PHOSPHOPANTETHEINE ADENYLYLTRANSFERASE"/>
    <property type="match status" value="1"/>
</dbReference>
<evidence type="ECO:0000256" key="3">
    <source>
        <dbReference type="ARBA" id="ARBA00022695"/>
    </source>
</evidence>
<keyword evidence="5 9" id="KW-0067">ATP-binding</keyword>
<evidence type="ECO:0000256" key="2">
    <source>
        <dbReference type="ARBA" id="ARBA00022679"/>
    </source>
</evidence>
<feature type="binding site" evidence="9">
    <location>
        <position position="16"/>
    </location>
    <ligand>
        <name>ATP</name>
        <dbReference type="ChEBI" id="CHEBI:30616"/>
    </ligand>
</feature>
<keyword evidence="1 9" id="KW-0963">Cytoplasm</keyword>
<dbReference type="NCBIfam" id="TIGR00125">
    <property type="entry name" value="cyt_tran_rel"/>
    <property type="match status" value="1"/>
</dbReference>
<reference evidence="11 12" key="1">
    <citation type="submission" date="2017-12" db="EMBL/GenBank/DDBJ databases">
        <title>Phylogenetic diversity of female urinary microbiome.</title>
        <authorList>
            <person name="Thomas-White K."/>
            <person name="Wolfe A.J."/>
        </authorList>
    </citation>
    <scope>NUCLEOTIDE SEQUENCE [LARGE SCALE GENOMIC DNA]</scope>
    <source>
        <strain evidence="11 12">UMB0018</strain>
    </source>
</reference>
<dbReference type="InterPro" id="IPR004821">
    <property type="entry name" value="Cyt_trans-like"/>
</dbReference>
<feature type="binding site" evidence="9">
    <location>
        <position position="8"/>
    </location>
    <ligand>
        <name>substrate</name>
    </ligand>
</feature>
<keyword evidence="6 9" id="KW-0460">Magnesium</keyword>
<dbReference type="Pfam" id="PF01467">
    <property type="entry name" value="CTP_transf_like"/>
    <property type="match status" value="1"/>
</dbReference>
<dbReference type="InterPro" id="IPR014729">
    <property type="entry name" value="Rossmann-like_a/b/a_fold"/>
</dbReference>
<feature type="binding site" evidence="9">
    <location>
        <begin position="121"/>
        <end position="127"/>
    </location>
    <ligand>
        <name>ATP</name>
        <dbReference type="ChEBI" id="CHEBI:30616"/>
    </ligand>
</feature>
<keyword evidence="7 9" id="KW-0173">Coenzyme A biosynthesis</keyword>
<comment type="similarity">
    <text evidence="9">Belongs to the bacterial CoaD family.</text>
</comment>
<comment type="pathway">
    <text evidence="9">Cofactor biosynthesis; coenzyme A biosynthesis; CoA from (R)-pantothenate: step 4/5.</text>
</comment>
<dbReference type="HAMAP" id="MF_00151">
    <property type="entry name" value="PPAT_bact"/>
    <property type="match status" value="1"/>
</dbReference>
<sequence>MIALFPGSFDPFTNGHLDVAQRVSAVADRLIIGVGANPAKRGLIDPAERVSLIRDATAHLTGVDVVLLQGATMDEASRLGATLIVKGVRSATDLDYEAPQAFFNDEVGGIDTWWIPTRPALAHVSSSAIRELLGLKKDISRYVPPAVERYLTDNRS</sequence>
<protein>
    <recommendedName>
        <fullName evidence="9">Phosphopantetheine adenylyltransferase</fullName>
        <ecNumber evidence="9">2.7.7.3</ecNumber>
    </recommendedName>
    <alternativeName>
        <fullName evidence="9">Dephospho-CoA pyrophosphorylase</fullName>
    </alternativeName>
    <alternativeName>
        <fullName evidence="9">Pantetheine-phosphate adenylyltransferase</fullName>
        <shortName evidence="9">PPAT</shortName>
    </alternativeName>
</protein>
<keyword evidence="3 9" id="KW-0548">Nucleotidyltransferase</keyword>
<gene>
    <name evidence="9" type="primary">coaD</name>
    <name evidence="11" type="ORF">CYJ22_05490</name>
</gene>
<feature type="binding site" evidence="9">
    <location>
        <position position="72"/>
    </location>
    <ligand>
        <name>substrate</name>
    </ligand>
</feature>
<proteinExistence type="inferred from homology"/>
<accession>A0A2I1I0H5</accession>
<dbReference type="Proteomes" id="UP000234198">
    <property type="component" value="Unassembled WGS sequence"/>
</dbReference>
<feature type="domain" description="Cytidyltransferase-like" evidence="10">
    <location>
        <begin position="4"/>
        <end position="131"/>
    </location>
</feature>
<evidence type="ECO:0000256" key="8">
    <source>
        <dbReference type="ARBA" id="ARBA00029346"/>
    </source>
</evidence>
<dbReference type="EMBL" id="PKKM01000006">
    <property type="protein sequence ID" value="PKY64583.1"/>
    <property type="molecule type" value="Genomic_DNA"/>
</dbReference>
<feature type="binding site" evidence="9">
    <location>
        <position position="97"/>
    </location>
    <ligand>
        <name>ATP</name>
        <dbReference type="ChEBI" id="CHEBI:30616"/>
    </ligand>
</feature>
<organism evidence="11 12">
    <name type="scientific">Schaalia odontolytica</name>
    <dbReference type="NCBI Taxonomy" id="1660"/>
    <lineage>
        <taxon>Bacteria</taxon>
        <taxon>Bacillati</taxon>
        <taxon>Actinomycetota</taxon>
        <taxon>Actinomycetes</taxon>
        <taxon>Actinomycetales</taxon>
        <taxon>Actinomycetaceae</taxon>
        <taxon>Schaalia</taxon>
    </lineage>
</organism>
<feature type="binding site" evidence="9">
    <location>
        <position position="86"/>
    </location>
    <ligand>
        <name>substrate</name>
    </ligand>
</feature>
<feature type="site" description="Transition state stabilizer" evidence="9">
    <location>
        <position position="16"/>
    </location>
</feature>
<dbReference type="GO" id="GO:0004595">
    <property type="term" value="F:pantetheine-phosphate adenylyltransferase activity"/>
    <property type="evidence" value="ECO:0007669"/>
    <property type="project" value="UniProtKB-UniRule"/>
</dbReference>
<feature type="binding site" evidence="9">
    <location>
        <begin position="8"/>
        <end position="9"/>
    </location>
    <ligand>
        <name>ATP</name>
        <dbReference type="ChEBI" id="CHEBI:30616"/>
    </ligand>
</feature>
<name>A0A2I1I0H5_9ACTO</name>
<evidence type="ECO:0000256" key="7">
    <source>
        <dbReference type="ARBA" id="ARBA00022993"/>
    </source>
</evidence>
<dbReference type="EC" id="2.7.7.3" evidence="9"/>
<evidence type="ECO:0000256" key="4">
    <source>
        <dbReference type="ARBA" id="ARBA00022741"/>
    </source>
</evidence>
<keyword evidence="2 9" id="KW-0808">Transferase</keyword>
<dbReference type="GO" id="GO:0005737">
    <property type="term" value="C:cytoplasm"/>
    <property type="evidence" value="ECO:0007669"/>
    <property type="project" value="UniProtKB-SubCell"/>
</dbReference>
<dbReference type="GO" id="GO:0005524">
    <property type="term" value="F:ATP binding"/>
    <property type="evidence" value="ECO:0007669"/>
    <property type="project" value="UniProtKB-KW"/>
</dbReference>
<comment type="caution">
    <text evidence="11">The sequence shown here is derived from an EMBL/GenBank/DDBJ whole genome shotgun (WGS) entry which is preliminary data.</text>
</comment>
<dbReference type="PRINTS" id="PR01020">
    <property type="entry name" value="LPSBIOSNTHSS"/>
</dbReference>
<feature type="binding site" evidence="9">
    <location>
        <begin position="87"/>
        <end position="89"/>
    </location>
    <ligand>
        <name>ATP</name>
        <dbReference type="ChEBI" id="CHEBI:30616"/>
    </ligand>
</feature>
<dbReference type="SUPFAM" id="SSF52374">
    <property type="entry name" value="Nucleotidylyl transferase"/>
    <property type="match status" value="1"/>
</dbReference>